<dbReference type="SUPFAM" id="SSF56300">
    <property type="entry name" value="Metallo-dependent phosphatases"/>
    <property type="match status" value="1"/>
</dbReference>
<dbReference type="HOGENOM" id="CLU_074761_0_1_0"/>
<evidence type="ECO:0000256" key="1">
    <source>
        <dbReference type="ARBA" id="ARBA00008950"/>
    </source>
</evidence>
<name>D7CUM6_TRURR</name>
<dbReference type="InterPro" id="IPR050126">
    <property type="entry name" value="Ap4A_hydrolase"/>
</dbReference>
<dbReference type="STRING" id="649638.Trad_0883"/>
<dbReference type="PANTHER" id="PTHR42850:SF2">
    <property type="entry name" value="BLL5683 PROTEIN"/>
    <property type="match status" value="1"/>
</dbReference>
<dbReference type="Proteomes" id="UP000000379">
    <property type="component" value="Chromosome"/>
</dbReference>
<evidence type="ECO:0000313" key="3">
    <source>
        <dbReference type="EMBL" id="ADI14017.1"/>
    </source>
</evidence>
<organism evidence="3 4">
    <name type="scientific">Truepera radiovictrix (strain DSM 17093 / CIP 108686 / LMG 22925 / RQ-24)</name>
    <dbReference type="NCBI Taxonomy" id="649638"/>
    <lineage>
        <taxon>Bacteria</taxon>
        <taxon>Thermotogati</taxon>
        <taxon>Deinococcota</taxon>
        <taxon>Deinococci</taxon>
        <taxon>Trueperales</taxon>
        <taxon>Trueperaceae</taxon>
        <taxon>Truepera</taxon>
    </lineage>
</organism>
<comment type="similarity">
    <text evidence="1">Belongs to the metallophosphoesterase superfamily. YfcE family.</text>
</comment>
<dbReference type="Pfam" id="PF12850">
    <property type="entry name" value="Metallophos_2"/>
    <property type="match status" value="1"/>
</dbReference>
<reference evidence="3 4" key="2">
    <citation type="journal article" date="2011" name="Stand. Genomic Sci.">
        <title>Complete genome sequence of Truepera radiovictrix type strain (RQ-24).</title>
        <authorList>
            <person name="Ivanova N."/>
            <person name="Rohde C."/>
            <person name="Munk C."/>
            <person name="Nolan M."/>
            <person name="Lucas S."/>
            <person name="Del Rio T.G."/>
            <person name="Tice H."/>
            <person name="Deshpande S."/>
            <person name="Cheng J.F."/>
            <person name="Tapia R."/>
            <person name="Han C."/>
            <person name="Goodwin L."/>
            <person name="Pitluck S."/>
            <person name="Liolios K."/>
            <person name="Mavromatis K."/>
            <person name="Mikhailova N."/>
            <person name="Pati A."/>
            <person name="Chen A."/>
            <person name="Palaniappan K."/>
            <person name="Land M."/>
            <person name="Hauser L."/>
            <person name="Chang Y.J."/>
            <person name="Jeffries C.D."/>
            <person name="Brambilla E."/>
            <person name="Rohde M."/>
            <person name="Goker M."/>
            <person name="Tindall B.J."/>
            <person name="Woyke T."/>
            <person name="Bristow J."/>
            <person name="Eisen J.A."/>
            <person name="Markowitz V."/>
            <person name="Hugenholtz P."/>
            <person name="Kyrpides N.C."/>
            <person name="Klenk H.P."/>
            <person name="Lapidus A."/>
        </authorList>
    </citation>
    <scope>NUCLEOTIDE SEQUENCE [LARGE SCALE GENOMIC DNA]</scope>
    <source>
        <strain evidence="4">DSM 17093 / CIP 108686 / LMG 22925 / RQ-24</strain>
    </source>
</reference>
<dbReference type="InterPro" id="IPR029052">
    <property type="entry name" value="Metallo-depent_PP-like"/>
</dbReference>
<dbReference type="PIRSF" id="PIRSF000883">
    <property type="entry name" value="Pesterase_MJ0912"/>
    <property type="match status" value="1"/>
</dbReference>
<dbReference type="GO" id="GO:0005737">
    <property type="term" value="C:cytoplasm"/>
    <property type="evidence" value="ECO:0007669"/>
    <property type="project" value="TreeGrafter"/>
</dbReference>
<dbReference type="EMBL" id="CP002049">
    <property type="protein sequence ID" value="ADI14017.1"/>
    <property type="molecule type" value="Genomic_DNA"/>
</dbReference>
<feature type="domain" description="Calcineurin-like phosphoesterase" evidence="2">
    <location>
        <begin position="1"/>
        <end position="193"/>
    </location>
</feature>
<evidence type="ECO:0000313" key="4">
    <source>
        <dbReference type="Proteomes" id="UP000000379"/>
    </source>
</evidence>
<dbReference type="PANTHER" id="PTHR42850">
    <property type="entry name" value="METALLOPHOSPHOESTERASE"/>
    <property type="match status" value="1"/>
</dbReference>
<proteinExistence type="inferred from homology"/>
<accession>D7CUM6</accession>
<gene>
    <name evidence="3" type="ordered locus">Trad_0883</name>
</gene>
<sequence>MRLGLISDVHANVLALEAVLRELKRRGAETILCLGDVVGYGPSPNETLELLRRERVMCLLGAADEQVAFAFARPRRPRAGVADETLEWTRSVIHPEHVAFLRQLPVQLRLQTPLGRLRACHGTLGQGERISLHQDAAALTRLLAAQRCQLLAVGNSHVPFYHALQAGWVINPGSVGLSLNGEPGADYALLSFSERGLEVVMDKVDYDVAAVAFDIVAWGLPKAVAEAVQRGKMTEKLPGRF</sequence>
<dbReference type="eggNOG" id="COG0639">
    <property type="taxonomic scope" value="Bacteria"/>
</dbReference>
<dbReference type="GO" id="GO:0016791">
    <property type="term" value="F:phosphatase activity"/>
    <property type="evidence" value="ECO:0007669"/>
    <property type="project" value="TreeGrafter"/>
</dbReference>
<dbReference type="CDD" id="cd00838">
    <property type="entry name" value="MPP_superfamily"/>
    <property type="match status" value="1"/>
</dbReference>
<dbReference type="KEGG" id="tra:Trad_0883"/>
<dbReference type="InterPro" id="IPR024654">
    <property type="entry name" value="Calcineurin-like_PHP_lpxH"/>
</dbReference>
<evidence type="ECO:0000259" key="2">
    <source>
        <dbReference type="Pfam" id="PF12850"/>
    </source>
</evidence>
<dbReference type="Gene3D" id="3.60.21.10">
    <property type="match status" value="1"/>
</dbReference>
<protein>
    <submittedName>
        <fullName evidence="3">Metallophosphoesterase</fullName>
    </submittedName>
</protein>
<reference evidence="4" key="1">
    <citation type="submission" date="2010-05" db="EMBL/GenBank/DDBJ databases">
        <title>The complete genome of Truepera radiovictris DSM 17093.</title>
        <authorList>
            <consortium name="US DOE Joint Genome Institute (JGI-PGF)"/>
            <person name="Lucas S."/>
            <person name="Copeland A."/>
            <person name="Lapidus A."/>
            <person name="Glavina del Rio T."/>
            <person name="Dalin E."/>
            <person name="Tice H."/>
            <person name="Bruce D."/>
            <person name="Goodwin L."/>
            <person name="Pitluck S."/>
            <person name="Kyrpides N."/>
            <person name="Mavromatis K."/>
            <person name="Ovchinnikova G."/>
            <person name="Munk A.C."/>
            <person name="Detter J.C."/>
            <person name="Han C."/>
            <person name="Tapia R."/>
            <person name="Land M."/>
            <person name="Hauser L."/>
            <person name="Markowitz V."/>
            <person name="Cheng J.-F."/>
            <person name="Hugenholtz P."/>
            <person name="Woyke T."/>
            <person name="Wu D."/>
            <person name="Tindall B."/>
            <person name="Pomrenke H.G."/>
            <person name="Brambilla E."/>
            <person name="Klenk H.-P."/>
            <person name="Eisen J.A."/>
        </authorList>
    </citation>
    <scope>NUCLEOTIDE SEQUENCE [LARGE SCALE GENOMIC DNA]</scope>
    <source>
        <strain evidence="4">DSM 17093 / CIP 108686 / LMG 22925 / RQ-24</strain>
    </source>
</reference>
<dbReference type="AlphaFoldDB" id="D7CUM6"/>
<keyword evidence="4" id="KW-1185">Reference proteome</keyword>
<dbReference type="OrthoDB" id="9813918at2"/>
<dbReference type="InterPro" id="IPR011152">
    <property type="entry name" value="Pesterase_MJ0912"/>
</dbReference>
<dbReference type="RefSeq" id="WP_013177389.1">
    <property type="nucleotide sequence ID" value="NC_014221.1"/>
</dbReference>